<evidence type="ECO:0000256" key="1">
    <source>
        <dbReference type="SAM" id="MobiDB-lite"/>
    </source>
</evidence>
<accession>A0A840WAT7</accession>
<dbReference type="AlphaFoldDB" id="A0A840WAT7"/>
<organism evidence="2 3">
    <name type="scientific">Nocardiopsis metallicus</name>
    <dbReference type="NCBI Taxonomy" id="179819"/>
    <lineage>
        <taxon>Bacteria</taxon>
        <taxon>Bacillati</taxon>
        <taxon>Actinomycetota</taxon>
        <taxon>Actinomycetes</taxon>
        <taxon>Streptosporangiales</taxon>
        <taxon>Nocardiopsidaceae</taxon>
        <taxon>Nocardiopsis</taxon>
    </lineage>
</organism>
<dbReference type="Proteomes" id="UP000579647">
    <property type="component" value="Unassembled WGS sequence"/>
</dbReference>
<comment type="caution">
    <text evidence="2">The sequence shown here is derived from an EMBL/GenBank/DDBJ whole genome shotgun (WGS) entry which is preliminary data.</text>
</comment>
<evidence type="ECO:0000313" key="2">
    <source>
        <dbReference type="EMBL" id="MBB5493222.1"/>
    </source>
</evidence>
<evidence type="ECO:0000313" key="3">
    <source>
        <dbReference type="Proteomes" id="UP000579647"/>
    </source>
</evidence>
<sequence>MRSEIENVYRVFARYPRPVRVEGCRHCVTENDHRDLLGAPLRELGAERLRRFSHKALNTWGDVDDLRHFLPRLLELALRGEGDLHGLFAKLHQAGWTGWPEDEREALRACLSVWWEDGLTGTERPDTALDTLAETGDDLAPYLDAWWGRNTPQALWALADLVAQVAHTVPRARDHRLVTWLATTRGWIENAFFEMSEAGQTELAEALSESRQLLDLVTLDEPVPSGPETSPGAGAGEPPAPGSADSQATGSEATGPPEPR</sequence>
<name>A0A840WAT7_9ACTN</name>
<dbReference type="RefSeq" id="WP_184366516.1">
    <property type="nucleotide sequence ID" value="NZ_BAAAKM010000007.1"/>
</dbReference>
<reference evidence="2 3" key="1">
    <citation type="submission" date="2020-08" db="EMBL/GenBank/DDBJ databases">
        <title>Sequencing the genomes of 1000 actinobacteria strains.</title>
        <authorList>
            <person name="Klenk H.-P."/>
        </authorList>
    </citation>
    <scope>NUCLEOTIDE SEQUENCE [LARGE SCALE GENOMIC DNA]</scope>
    <source>
        <strain evidence="2 3">DSM 44598</strain>
    </source>
</reference>
<feature type="region of interest" description="Disordered" evidence="1">
    <location>
        <begin position="216"/>
        <end position="260"/>
    </location>
</feature>
<protein>
    <submittedName>
        <fullName evidence="2">Uncharacterized protein</fullName>
    </submittedName>
</protein>
<dbReference type="EMBL" id="JACHDO010000001">
    <property type="protein sequence ID" value="MBB5493222.1"/>
    <property type="molecule type" value="Genomic_DNA"/>
</dbReference>
<keyword evidence="3" id="KW-1185">Reference proteome</keyword>
<gene>
    <name evidence="2" type="ORF">HNR07_004359</name>
</gene>
<proteinExistence type="predicted"/>